<evidence type="ECO:0000256" key="3">
    <source>
        <dbReference type="ARBA" id="ARBA00022723"/>
    </source>
</evidence>
<dbReference type="FunFam" id="1.10.630.10:FF:000146">
    <property type="entry name" value="Os06g0641800 protein"/>
    <property type="match status" value="1"/>
</dbReference>
<dbReference type="GO" id="GO:0020037">
    <property type="term" value="F:heme binding"/>
    <property type="evidence" value="ECO:0007669"/>
    <property type="project" value="InterPro"/>
</dbReference>
<dbReference type="SUPFAM" id="SSF48264">
    <property type="entry name" value="Cytochrome P450"/>
    <property type="match status" value="1"/>
</dbReference>
<sequence>MDFQIFDMLTPISLFLLMMVALKLGRNLTKTKSTPNIPPGPWKLPIIGNIPHLVTPTPHRKLRDLAKIYGPLMHLQLGEVFTVVVSSAECAKEVMKTHDLVFASRPLILASKIIGYDATNISFAPYGNYWRQLRKICTAELLTPKRLNSFKPIREEELSSLIKMIASENGSAFNLSEALLTSTYAIISRAAFGKKCKGQEEYISVEKEVLKAAGGFDIGDLFPSATWLQNVTGLRPTLERLHQKCDQILENIIREHKDAKSKAKEGQAEPEEDLVDVLLKFQDDRDDNQDICLTDDNIKAIIDNIFAAGGETSATTIDWTMAEMIRNPRVMKKAQAEVRETCEINGYRIPVKSKVIVNVWAIGRDPKYWTDPERFYPERFIDSSIDYKGNNFEFIPFGAGRRICPGITFGLINVELALAVLLYHFDWKLPNGMKGEELDMTEQFALTVRRKDDLKGAPATPFSVSLAPFLAPLTITADPPTPVFLHSSSDPHSPYTFTLDQHPNLPSPSPNHGATVNQTKIPHPYSQLTPLVIIDPPVSSYQHLHCALSHQSRLHDITPLFLGRATSIAARTYH</sequence>
<evidence type="ECO:0000313" key="8">
    <source>
        <dbReference type="EMBL" id="CAJ1932866.1"/>
    </source>
</evidence>
<dbReference type="InterPro" id="IPR036396">
    <property type="entry name" value="Cyt_P450_sf"/>
</dbReference>
<dbReference type="PROSITE" id="PS00086">
    <property type="entry name" value="CYTOCHROME_P450"/>
    <property type="match status" value="1"/>
</dbReference>
<organism evidence="8 9">
    <name type="scientific">Sphenostylis stenocarpa</name>
    <dbReference type="NCBI Taxonomy" id="92480"/>
    <lineage>
        <taxon>Eukaryota</taxon>
        <taxon>Viridiplantae</taxon>
        <taxon>Streptophyta</taxon>
        <taxon>Embryophyta</taxon>
        <taxon>Tracheophyta</taxon>
        <taxon>Spermatophyta</taxon>
        <taxon>Magnoliopsida</taxon>
        <taxon>eudicotyledons</taxon>
        <taxon>Gunneridae</taxon>
        <taxon>Pentapetalae</taxon>
        <taxon>rosids</taxon>
        <taxon>fabids</taxon>
        <taxon>Fabales</taxon>
        <taxon>Fabaceae</taxon>
        <taxon>Papilionoideae</taxon>
        <taxon>50 kb inversion clade</taxon>
        <taxon>NPAAA clade</taxon>
        <taxon>indigoferoid/millettioid clade</taxon>
        <taxon>Phaseoleae</taxon>
        <taxon>Sphenostylis</taxon>
    </lineage>
</organism>
<dbReference type="Gene3D" id="1.10.630.10">
    <property type="entry name" value="Cytochrome P450"/>
    <property type="match status" value="2"/>
</dbReference>
<comment type="similarity">
    <text evidence="1 7">Belongs to the cytochrome P450 family.</text>
</comment>
<evidence type="ECO:0000256" key="6">
    <source>
        <dbReference type="PIRSR" id="PIRSR602401-1"/>
    </source>
</evidence>
<evidence type="ECO:0000256" key="4">
    <source>
        <dbReference type="ARBA" id="ARBA00023002"/>
    </source>
</evidence>
<dbReference type="Gramene" id="rna-AYBTSS11_LOCUS6033">
    <property type="protein sequence ID" value="CAJ1932866.1"/>
    <property type="gene ID" value="gene-AYBTSS11_LOCUS6033"/>
</dbReference>
<dbReference type="GO" id="GO:0004497">
    <property type="term" value="F:monooxygenase activity"/>
    <property type="evidence" value="ECO:0007669"/>
    <property type="project" value="UniProtKB-KW"/>
</dbReference>
<keyword evidence="4 7" id="KW-0560">Oxidoreductase</keyword>
<dbReference type="EMBL" id="OY731399">
    <property type="protein sequence ID" value="CAJ1932866.1"/>
    <property type="molecule type" value="Genomic_DNA"/>
</dbReference>
<name>A0AA86SL18_9FABA</name>
<dbReference type="Pfam" id="PF00067">
    <property type="entry name" value="p450"/>
    <property type="match status" value="1"/>
</dbReference>
<keyword evidence="5 6" id="KW-0408">Iron</keyword>
<keyword evidence="9" id="KW-1185">Reference proteome</keyword>
<proteinExistence type="inferred from homology"/>
<evidence type="ECO:0000256" key="2">
    <source>
        <dbReference type="ARBA" id="ARBA00022617"/>
    </source>
</evidence>
<dbReference type="PANTHER" id="PTHR47955">
    <property type="entry name" value="CYTOCHROME P450 FAMILY 71 PROTEIN"/>
    <property type="match status" value="1"/>
</dbReference>
<protein>
    <recommendedName>
        <fullName evidence="10">Cytochrome P450</fullName>
    </recommendedName>
</protein>
<keyword evidence="7" id="KW-0503">Monooxygenase</keyword>
<dbReference type="GO" id="GO:0016705">
    <property type="term" value="F:oxidoreductase activity, acting on paired donors, with incorporation or reduction of molecular oxygen"/>
    <property type="evidence" value="ECO:0007669"/>
    <property type="project" value="InterPro"/>
</dbReference>
<accession>A0AA86SL18</accession>
<dbReference type="Proteomes" id="UP001189624">
    <property type="component" value="Chromosome 2"/>
</dbReference>
<feature type="binding site" description="axial binding residue" evidence="6">
    <location>
        <position position="404"/>
    </location>
    <ligand>
        <name>heme</name>
        <dbReference type="ChEBI" id="CHEBI:30413"/>
    </ligand>
    <ligandPart>
        <name>Fe</name>
        <dbReference type="ChEBI" id="CHEBI:18248"/>
    </ligandPart>
</feature>
<keyword evidence="2 6" id="KW-0349">Heme</keyword>
<dbReference type="CDD" id="cd11072">
    <property type="entry name" value="CYP71-like"/>
    <property type="match status" value="1"/>
</dbReference>
<dbReference type="InterPro" id="IPR017972">
    <property type="entry name" value="Cyt_P450_CS"/>
</dbReference>
<comment type="cofactor">
    <cofactor evidence="6">
        <name>heme</name>
        <dbReference type="ChEBI" id="CHEBI:30413"/>
    </cofactor>
</comment>
<evidence type="ECO:0008006" key="10">
    <source>
        <dbReference type="Google" id="ProtNLM"/>
    </source>
</evidence>
<reference evidence="8" key="1">
    <citation type="submission" date="2023-10" db="EMBL/GenBank/DDBJ databases">
        <authorList>
            <person name="Domelevo Entfellner J.-B."/>
        </authorList>
    </citation>
    <scope>NUCLEOTIDE SEQUENCE</scope>
</reference>
<dbReference type="InterPro" id="IPR002401">
    <property type="entry name" value="Cyt_P450_E_grp-I"/>
</dbReference>
<evidence type="ECO:0000256" key="5">
    <source>
        <dbReference type="ARBA" id="ARBA00023004"/>
    </source>
</evidence>
<gene>
    <name evidence="8" type="ORF">AYBTSS11_LOCUS6033</name>
</gene>
<dbReference type="PRINTS" id="PR00463">
    <property type="entry name" value="EP450I"/>
</dbReference>
<dbReference type="PRINTS" id="PR00385">
    <property type="entry name" value="P450"/>
</dbReference>
<keyword evidence="3 6" id="KW-0479">Metal-binding</keyword>
<dbReference type="AlphaFoldDB" id="A0AA86SL18"/>
<dbReference type="InterPro" id="IPR001128">
    <property type="entry name" value="Cyt_P450"/>
</dbReference>
<evidence type="ECO:0000256" key="7">
    <source>
        <dbReference type="RuleBase" id="RU000461"/>
    </source>
</evidence>
<dbReference type="PANTHER" id="PTHR47955:SF8">
    <property type="entry name" value="CYTOCHROME P450 71D11-LIKE"/>
    <property type="match status" value="1"/>
</dbReference>
<evidence type="ECO:0000313" key="9">
    <source>
        <dbReference type="Proteomes" id="UP001189624"/>
    </source>
</evidence>
<evidence type="ECO:0000256" key="1">
    <source>
        <dbReference type="ARBA" id="ARBA00010617"/>
    </source>
</evidence>
<dbReference type="GO" id="GO:0005506">
    <property type="term" value="F:iron ion binding"/>
    <property type="evidence" value="ECO:0007669"/>
    <property type="project" value="InterPro"/>
</dbReference>